<organism evidence="5">
    <name type="scientific">Medicago truncatula</name>
    <name type="common">Barrel medic</name>
    <name type="synonym">Medicago tribuloides</name>
    <dbReference type="NCBI Taxonomy" id="3880"/>
    <lineage>
        <taxon>Eukaryota</taxon>
        <taxon>Viridiplantae</taxon>
        <taxon>Streptophyta</taxon>
        <taxon>Embryophyta</taxon>
        <taxon>Tracheophyta</taxon>
        <taxon>Spermatophyta</taxon>
        <taxon>Magnoliopsida</taxon>
        <taxon>eudicotyledons</taxon>
        <taxon>Gunneridae</taxon>
        <taxon>Pentapetalae</taxon>
        <taxon>rosids</taxon>
        <taxon>fabids</taxon>
        <taxon>Fabales</taxon>
        <taxon>Fabaceae</taxon>
        <taxon>Papilionoideae</taxon>
        <taxon>50 kb inversion clade</taxon>
        <taxon>NPAAA clade</taxon>
        <taxon>Hologalegina</taxon>
        <taxon>IRL clade</taxon>
        <taxon>Trifolieae</taxon>
        <taxon>Medicago</taxon>
    </lineage>
</organism>
<keyword evidence="8" id="KW-1185">Reference proteome</keyword>
<dbReference type="EMBL" id="AC151523">
    <property type="protein sequence ID" value="ABD33343.1"/>
    <property type="molecule type" value="Genomic_DNA"/>
</dbReference>
<proteinExistence type="inferred from homology"/>
<dbReference type="AlphaFoldDB" id="Q2HSF0"/>
<dbReference type="GO" id="GO:0016071">
    <property type="term" value="P:mRNA metabolic process"/>
    <property type="evidence" value="ECO:0007669"/>
    <property type="project" value="UniProtKB-ARBA"/>
</dbReference>
<dbReference type="GO" id="GO:0009451">
    <property type="term" value="P:RNA modification"/>
    <property type="evidence" value="ECO:0000318"/>
    <property type="project" value="GO_Central"/>
</dbReference>
<dbReference type="eggNOG" id="KOG4197">
    <property type="taxonomic scope" value="Eukaryota"/>
</dbReference>
<evidence type="ECO:0000313" key="5">
    <source>
        <dbReference type="EMBL" id="ABD33343.1"/>
    </source>
</evidence>
<feature type="domain" description="DYW" evidence="4">
    <location>
        <begin position="562"/>
        <end position="654"/>
    </location>
</feature>
<dbReference type="Pfam" id="PF01535">
    <property type="entry name" value="PPR"/>
    <property type="match status" value="4"/>
</dbReference>
<evidence type="ECO:0000313" key="7">
    <source>
        <dbReference type="EnsemblPlants" id="AES77767"/>
    </source>
</evidence>
<feature type="repeat" description="PPR" evidence="3">
    <location>
        <begin position="347"/>
        <end position="381"/>
    </location>
</feature>
<dbReference type="Pfam" id="PF20431">
    <property type="entry name" value="E_motif"/>
    <property type="match status" value="1"/>
</dbReference>
<reference evidence="6 8" key="3">
    <citation type="journal article" date="2011" name="Nature">
        <title>The Medicago genome provides insight into the evolution of rhizobial symbioses.</title>
        <authorList>
            <person name="Young N.D."/>
            <person name="Debelle F."/>
            <person name="Oldroyd G.E."/>
            <person name="Geurts R."/>
            <person name="Cannon S.B."/>
            <person name="Udvardi M.K."/>
            <person name="Benedito V.A."/>
            <person name="Mayer K.F."/>
            <person name="Gouzy J."/>
            <person name="Schoof H."/>
            <person name="Van de Peer Y."/>
            <person name="Proost S."/>
            <person name="Cook D.R."/>
            <person name="Meyers B.C."/>
            <person name="Spannagl M."/>
            <person name="Cheung F."/>
            <person name="De Mita S."/>
            <person name="Krishnakumar V."/>
            <person name="Gundlach H."/>
            <person name="Zhou S."/>
            <person name="Mudge J."/>
            <person name="Bharti A.K."/>
            <person name="Murray J.D."/>
            <person name="Naoumkina M.A."/>
            <person name="Rosen B."/>
            <person name="Silverstein K.A."/>
            <person name="Tang H."/>
            <person name="Rombauts S."/>
            <person name="Zhao P.X."/>
            <person name="Zhou P."/>
            <person name="Barbe V."/>
            <person name="Bardou P."/>
            <person name="Bechner M."/>
            <person name="Bellec A."/>
            <person name="Berger A."/>
            <person name="Berges H."/>
            <person name="Bidwell S."/>
            <person name="Bisseling T."/>
            <person name="Choisne N."/>
            <person name="Couloux A."/>
            <person name="Denny R."/>
            <person name="Deshpande S."/>
            <person name="Dai X."/>
            <person name="Doyle J.J."/>
            <person name="Dudez A.M."/>
            <person name="Farmer A.D."/>
            <person name="Fouteau S."/>
            <person name="Franken C."/>
            <person name="Gibelin C."/>
            <person name="Gish J."/>
            <person name="Goldstein S."/>
            <person name="Gonzalez A.J."/>
            <person name="Green P.J."/>
            <person name="Hallab A."/>
            <person name="Hartog M."/>
            <person name="Hua A."/>
            <person name="Humphray S.J."/>
            <person name="Jeong D.H."/>
            <person name="Jing Y."/>
            <person name="Jocker A."/>
            <person name="Kenton S.M."/>
            <person name="Kim D.J."/>
            <person name="Klee K."/>
            <person name="Lai H."/>
            <person name="Lang C."/>
            <person name="Lin S."/>
            <person name="Macmil S.L."/>
            <person name="Magdelenat G."/>
            <person name="Matthews L."/>
            <person name="McCorrison J."/>
            <person name="Monaghan E.L."/>
            <person name="Mun J.H."/>
            <person name="Najar F.Z."/>
            <person name="Nicholson C."/>
            <person name="Noirot C."/>
            <person name="O'Bleness M."/>
            <person name="Paule C.R."/>
            <person name="Poulain J."/>
            <person name="Prion F."/>
            <person name="Qin B."/>
            <person name="Qu C."/>
            <person name="Retzel E.F."/>
            <person name="Riddle C."/>
            <person name="Sallet E."/>
            <person name="Samain S."/>
            <person name="Samson N."/>
            <person name="Sanders I."/>
            <person name="Saurat O."/>
            <person name="Scarpelli C."/>
            <person name="Schiex T."/>
            <person name="Segurens B."/>
            <person name="Severin A.J."/>
            <person name="Sherrier D.J."/>
            <person name="Shi R."/>
            <person name="Sims S."/>
            <person name="Singer S.R."/>
            <person name="Sinharoy S."/>
            <person name="Sterck L."/>
            <person name="Viollet A."/>
            <person name="Wang B.B."/>
            <person name="Wang K."/>
            <person name="Wang M."/>
            <person name="Wang X."/>
            <person name="Warfsmann J."/>
            <person name="Weissenbach J."/>
            <person name="White D.D."/>
            <person name="White J.D."/>
            <person name="Wiley G.B."/>
            <person name="Wincker P."/>
            <person name="Xing Y."/>
            <person name="Yang L."/>
            <person name="Yao Z."/>
            <person name="Ying F."/>
            <person name="Zhai J."/>
            <person name="Zhou L."/>
            <person name="Zuber A."/>
            <person name="Denarie J."/>
            <person name="Dixon R.A."/>
            <person name="May G.D."/>
            <person name="Schwartz D.C."/>
            <person name="Rogers J."/>
            <person name="Quetier F."/>
            <person name="Town C.D."/>
            <person name="Roe B.A."/>
        </authorList>
    </citation>
    <scope>NUCLEOTIDE SEQUENCE [LARGE SCALE GENOMIC DNA]</scope>
    <source>
        <strain evidence="6">A17</strain>
        <strain evidence="7 8">cv. Jemalong A17</strain>
    </source>
</reference>
<dbReference type="FunFam" id="1.25.40.10:FF:000341">
    <property type="entry name" value="Pentatricopeptide repeat-containing protein chloroplastic"/>
    <property type="match status" value="1"/>
</dbReference>
<evidence type="ECO:0000256" key="1">
    <source>
        <dbReference type="ARBA" id="ARBA00006643"/>
    </source>
</evidence>
<dbReference type="HOGENOM" id="CLU_002706_37_8_1"/>
<protein>
    <submittedName>
        <fullName evidence="6">Pentatricopeptide (PPR) repeat protein</fullName>
    </submittedName>
    <submittedName>
        <fullName evidence="5">Tetratricopeptide-like helical</fullName>
    </submittedName>
</protein>
<dbReference type="GO" id="GO:0003723">
    <property type="term" value="F:RNA binding"/>
    <property type="evidence" value="ECO:0000318"/>
    <property type="project" value="GO_Central"/>
</dbReference>
<reference evidence="7" key="5">
    <citation type="submission" date="2015-04" db="UniProtKB">
        <authorList>
            <consortium name="EnsemblPlants"/>
        </authorList>
    </citation>
    <scope>IDENTIFICATION</scope>
    <source>
        <strain evidence="7">cv. Jemalong A17</strain>
    </source>
</reference>
<evidence type="ECO:0000256" key="2">
    <source>
        <dbReference type="ARBA" id="ARBA00022737"/>
    </source>
</evidence>
<gene>
    <name evidence="7" type="primary">11421145</name>
    <name evidence="6" type="ordered locus">MTR_7g016960</name>
    <name evidence="5" type="ORF">MtrDRAFT_AC151523g4v2</name>
</gene>
<dbReference type="Pfam" id="PF13041">
    <property type="entry name" value="PPR_2"/>
    <property type="match status" value="1"/>
</dbReference>
<dbReference type="GO" id="GO:0010467">
    <property type="term" value="P:gene expression"/>
    <property type="evidence" value="ECO:0007669"/>
    <property type="project" value="UniProtKB-ARBA"/>
</dbReference>
<feature type="repeat" description="PPR" evidence="3">
    <location>
        <begin position="108"/>
        <end position="142"/>
    </location>
</feature>
<name>Q2HSF0_MEDTR</name>
<dbReference type="Pfam" id="PF14432">
    <property type="entry name" value="DYW_deaminase"/>
    <property type="match status" value="1"/>
</dbReference>
<evidence type="ECO:0000313" key="6">
    <source>
        <dbReference type="EMBL" id="AES77767.1"/>
    </source>
</evidence>
<dbReference type="NCBIfam" id="TIGR00756">
    <property type="entry name" value="PPR"/>
    <property type="match status" value="2"/>
</dbReference>
<dbReference type="InterPro" id="IPR046960">
    <property type="entry name" value="PPR_At4g14850-like_plant"/>
</dbReference>
<dbReference type="KEGG" id="mtr:11421145"/>
<accession>Q2HSF0</accession>
<dbReference type="EnsemblPlants" id="AES77767">
    <property type="protein sequence ID" value="AES77767"/>
    <property type="gene ID" value="MTR_7g016960"/>
</dbReference>
<dbReference type="PANTHER" id="PTHR47926">
    <property type="entry name" value="PENTATRICOPEPTIDE REPEAT-CONTAINING PROTEIN"/>
    <property type="match status" value="1"/>
</dbReference>
<feature type="repeat" description="PPR" evidence="3">
    <location>
        <begin position="244"/>
        <end position="278"/>
    </location>
</feature>
<dbReference type="PROSITE" id="PS51375">
    <property type="entry name" value="PPR"/>
    <property type="match status" value="3"/>
</dbReference>
<evidence type="ECO:0000256" key="3">
    <source>
        <dbReference type="PROSITE-ProRule" id="PRU00708"/>
    </source>
</evidence>
<reference evidence="6 8" key="4">
    <citation type="journal article" date="2014" name="BMC Genomics">
        <title>An improved genome release (version Mt4.0) for the model legume Medicago truncatula.</title>
        <authorList>
            <person name="Tang H."/>
            <person name="Krishnakumar V."/>
            <person name="Bidwell S."/>
            <person name="Rosen B."/>
            <person name="Chan A."/>
            <person name="Zhou S."/>
            <person name="Gentzbittel L."/>
            <person name="Childs K.L."/>
            <person name="Yandell M."/>
            <person name="Gundlach H."/>
            <person name="Mayer K.F."/>
            <person name="Schwartz D.C."/>
            <person name="Town C.D."/>
        </authorList>
    </citation>
    <scope>GENOME REANNOTATION</scope>
    <source>
        <strain evidence="7 8">cv. Jemalong A17</strain>
    </source>
</reference>
<dbReference type="Gene3D" id="1.25.40.10">
    <property type="entry name" value="Tetratricopeptide repeat domain"/>
    <property type="match status" value="3"/>
</dbReference>
<dbReference type="STRING" id="3880.Q2HSF0"/>
<reference evidence="5" key="2">
    <citation type="submission" date="2007-03" db="EMBL/GenBank/DDBJ databases">
        <authorList>
            <consortium name="The International Medicago Genome Annotation Group"/>
        </authorList>
    </citation>
    <scope>NUCLEOTIDE SEQUENCE</scope>
</reference>
<dbReference type="EMBL" id="CM001223">
    <property type="protein sequence ID" value="AES77767.1"/>
    <property type="molecule type" value="Genomic_DNA"/>
</dbReference>
<keyword evidence="2" id="KW-0677">Repeat</keyword>
<evidence type="ECO:0000259" key="4">
    <source>
        <dbReference type="Pfam" id="PF14432"/>
    </source>
</evidence>
<sequence length="654" mass="74065">MKVLQLPQLVRHGPFQNYPCRYSSHVSFVSLNASGYPTKDIKSNNNDDLIQSLCRGGNLKQAVQLLCCEPNPTKKTFELLINSCIEQNSLSDGVDVHHRLVGSGLDQDPYLATKLINMYCDLGSVDHACKVFDETREKTIFVWNAIFRALAMASRGEDLLVLYGQMNWIGIPSNRFTYTYVLKACVVSELSICPLRKGKEIHAHILRHGYEGHVHVMTTLLDVYARFGYVSYASSVFGAMPDKNIVSWSAMIACYAKNEMPMKALELFQIMMLEACDTVPNPITMVSVLQACASLAALEHGKLVHAYVLRRGLDSTLPVLNTLITMYGRCGEISTGQRVFDYMKKRDVISWNSLISIYGMHGLGKKAIQIFENMINRGVSPSYITFITVLCACSHAGLVEEAKILFESMLNKYRIHPRMEHYACMVDILGRANRLDEAIELIQNMDFKPGPTVWGSLLGSCRIHCNVELAERASAMLFELEPKNAGNYVLLSHIYAKSRMWNDVRRVRKQLESRGLQKIPSCSWIEVKRKIYSLVSIEEYNPQIEELCAFLITLLTEIKNQGYVPQTNVVTYDLDEEEKERIVLGHSGKLAVAFGLINTSKGEIIRISNNLRLCEDCHAFMKFVSKFTNREILLRDVNRFHCFKDGVCSCGDYW</sequence>
<evidence type="ECO:0000313" key="8">
    <source>
        <dbReference type="Proteomes" id="UP000002051"/>
    </source>
</evidence>
<dbReference type="GO" id="GO:0008270">
    <property type="term" value="F:zinc ion binding"/>
    <property type="evidence" value="ECO:0007669"/>
    <property type="project" value="InterPro"/>
</dbReference>
<dbReference type="PaxDb" id="3880-AES77767"/>
<dbReference type="Proteomes" id="UP000002051">
    <property type="component" value="Unassembled WGS sequence"/>
</dbReference>
<dbReference type="InterPro" id="IPR046848">
    <property type="entry name" value="E_motif"/>
</dbReference>
<dbReference type="InterPro" id="IPR011990">
    <property type="entry name" value="TPR-like_helical_dom_sf"/>
</dbReference>
<reference evidence="5" key="1">
    <citation type="submission" date="2005-06" db="EMBL/GenBank/DDBJ databases">
        <authorList>
            <person name="Town C.D."/>
        </authorList>
    </citation>
    <scope>NUCLEOTIDE SEQUENCE</scope>
</reference>
<dbReference type="InterPro" id="IPR002885">
    <property type="entry name" value="PPR_rpt"/>
</dbReference>
<dbReference type="FunFam" id="1.25.40.10:FF:001104">
    <property type="entry name" value="Uncharacterized protein"/>
    <property type="match status" value="1"/>
</dbReference>
<dbReference type="OrthoDB" id="185373at2759"/>
<dbReference type="PANTHER" id="PTHR47926:SF482">
    <property type="entry name" value="PENTATRICOPEPTIDE REPEAT-CONTAINING PROTEIN CHLOROPLASTIC"/>
    <property type="match status" value="1"/>
</dbReference>
<dbReference type="InterPro" id="IPR032867">
    <property type="entry name" value="DYW_dom"/>
</dbReference>
<dbReference type="FunFam" id="1.25.40.10:FF:000486">
    <property type="entry name" value="Pentatricopeptide repeat-containing protein chloroplastic"/>
    <property type="match status" value="1"/>
</dbReference>
<dbReference type="OMA" id="YAEAQMW"/>
<comment type="similarity">
    <text evidence="1">Belongs to the PPR family. PCMP-H subfamily.</text>
</comment>